<keyword evidence="2" id="KW-1185">Reference proteome</keyword>
<accession>A0A380BQS9</accession>
<dbReference type="Proteomes" id="UP000254069">
    <property type="component" value="Unassembled WGS sequence"/>
</dbReference>
<dbReference type="EMBL" id="UGYO01000002">
    <property type="protein sequence ID" value="SUJ05530.1"/>
    <property type="molecule type" value="Genomic_DNA"/>
</dbReference>
<evidence type="ECO:0000313" key="1">
    <source>
        <dbReference type="EMBL" id="SUJ05530.1"/>
    </source>
</evidence>
<name>A0A380BQS9_9GAMM</name>
<dbReference type="AlphaFoldDB" id="A0A380BQS9"/>
<dbReference type="RefSeq" id="WP_054744404.1">
    <property type="nucleotide sequence ID" value="NZ_AP024616.1"/>
</dbReference>
<protein>
    <submittedName>
        <fullName evidence="1">Uncharacterized protein</fullName>
    </submittedName>
</protein>
<reference evidence="1 2" key="1">
    <citation type="submission" date="2018-06" db="EMBL/GenBank/DDBJ databases">
        <authorList>
            <consortium name="Pathogen Informatics"/>
            <person name="Doyle S."/>
        </authorList>
    </citation>
    <scope>NUCLEOTIDE SEQUENCE [LARGE SCALE GENOMIC DNA]</scope>
    <source>
        <strain evidence="1 2">NCTC10738</strain>
    </source>
</reference>
<organism evidence="1 2">
    <name type="scientific">Shewanella algae</name>
    <dbReference type="NCBI Taxonomy" id="38313"/>
    <lineage>
        <taxon>Bacteria</taxon>
        <taxon>Pseudomonadati</taxon>
        <taxon>Pseudomonadota</taxon>
        <taxon>Gammaproteobacteria</taxon>
        <taxon>Alteromonadales</taxon>
        <taxon>Shewanellaceae</taxon>
        <taxon>Shewanella</taxon>
    </lineage>
</organism>
<proteinExistence type="predicted"/>
<evidence type="ECO:0000313" key="2">
    <source>
        <dbReference type="Proteomes" id="UP000254069"/>
    </source>
</evidence>
<sequence length="103" mass="11920">MTLLKSTFLLESLYQEGLLTYKTAGDCAGYVQLQLRVPWAFGYQDLDITVWIRPNITNNFFVTLLPFPPVQQHKKTPKAKSLLQITPAEKEKDILWQSLCKLY</sequence>
<gene>
    <name evidence="1" type="ORF">NCTC10738_03816</name>
</gene>